<dbReference type="InterPro" id="IPR001932">
    <property type="entry name" value="PPM-type_phosphatase-like_dom"/>
</dbReference>
<proteinExistence type="predicted"/>
<gene>
    <name evidence="4" type="ORF">HMPREF9237_00449</name>
</gene>
<keyword evidence="2" id="KW-0812">Transmembrane</keyword>
<dbReference type="SMART" id="SM00332">
    <property type="entry name" value="PP2Cc"/>
    <property type="match status" value="1"/>
</dbReference>
<dbReference type="SUPFAM" id="SSF81606">
    <property type="entry name" value="PP2C-like"/>
    <property type="match status" value="1"/>
</dbReference>
<feature type="domain" description="PPM-type phosphatase" evidence="3">
    <location>
        <begin position="6"/>
        <end position="238"/>
    </location>
</feature>
<dbReference type="Gene3D" id="3.60.40.10">
    <property type="entry name" value="PPM-type phosphatase domain"/>
    <property type="match status" value="1"/>
</dbReference>
<dbReference type="RefSeq" id="WP_016442091.1">
    <property type="nucleotide sequence ID" value="NZ_KE150262.1"/>
</dbReference>
<evidence type="ECO:0000259" key="3">
    <source>
        <dbReference type="PROSITE" id="PS51746"/>
    </source>
</evidence>
<accession>S2WIZ5</accession>
<dbReference type="PANTHER" id="PTHR13832">
    <property type="entry name" value="PROTEIN PHOSPHATASE 2C"/>
    <property type="match status" value="1"/>
</dbReference>
<keyword evidence="5" id="KW-1185">Reference proteome</keyword>
<protein>
    <recommendedName>
        <fullName evidence="3">PPM-type phosphatase domain-containing protein</fullName>
    </recommendedName>
</protein>
<feature type="compositionally biased region" description="Polar residues" evidence="1">
    <location>
        <begin position="319"/>
        <end position="329"/>
    </location>
</feature>
<dbReference type="InterPro" id="IPR015655">
    <property type="entry name" value="PP2C"/>
</dbReference>
<dbReference type="GO" id="GO:0004722">
    <property type="term" value="F:protein serine/threonine phosphatase activity"/>
    <property type="evidence" value="ECO:0007669"/>
    <property type="project" value="InterPro"/>
</dbReference>
<dbReference type="InterPro" id="IPR036457">
    <property type="entry name" value="PPM-type-like_dom_sf"/>
</dbReference>
<feature type="compositionally biased region" description="Low complexity" evidence="1">
    <location>
        <begin position="516"/>
        <end position="529"/>
    </location>
</feature>
<organism evidence="4 5">
    <name type="scientific">Actinotignum schaalii FB123-CNA-2</name>
    <dbReference type="NCBI Taxonomy" id="883067"/>
    <lineage>
        <taxon>Bacteria</taxon>
        <taxon>Bacillati</taxon>
        <taxon>Actinomycetota</taxon>
        <taxon>Actinomycetes</taxon>
        <taxon>Actinomycetales</taxon>
        <taxon>Actinomycetaceae</taxon>
        <taxon>Actinotignum</taxon>
    </lineage>
</organism>
<dbReference type="PROSITE" id="PS51746">
    <property type="entry name" value="PPM_2"/>
    <property type="match status" value="1"/>
</dbReference>
<dbReference type="EMBL" id="AGWM01000004">
    <property type="protein sequence ID" value="EPD27889.1"/>
    <property type="molecule type" value="Genomic_DNA"/>
</dbReference>
<dbReference type="AlphaFoldDB" id="S2WIZ5"/>
<feature type="transmembrane region" description="Helical" evidence="2">
    <location>
        <begin position="380"/>
        <end position="402"/>
    </location>
</feature>
<dbReference type="CDD" id="cd00143">
    <property type="entry name" value="PP2Cc"/>
    <property type="match status" value="1"/>
</dbReference>
<dbReference type="Pfam" id="PF13672">
    <property type="entry name" value="PP2C_2"/>
    <property type="match status" value="1"/>
</dbReference>
<evidence type="ECO:0000313" key="5">
    <source>
        <dbReference type="Proteomes" id="UP000014393"/>
    </source>
</evidence>
<dbReference type="STRING" id="59505.FB03_06795"/>
<dbReference type="PANTHER" id="PTHR13832:SF827">
    <property type="entry name" value="PROTEIN PHOSPHATASE 1L"/>
    <property type="match status" value="1"/>
</dbReference>
<feature type="region of interest" description="Disordered" evidence="1">
    <location>
        <begin position="306"/>
        <end position="376"/>
    </location>
</feature>
<comment type="caution">
    <text evidence="4">The sequence shown here is derived from an EMBL/GenBank/DDBJ whole genome shotgun (WGS) entry which is preliminary data.</text>
</comment>
<dbReference type="PATRIC" id="fig|883067.3.peg.450"/>
<feature type="compositionally biased region" description="Low complexity" evidence="1">
    <location>
        <begin position="366"/>
        <end position="375"/>
    </location>
</feature>
<evidence type="ECO:0000313" key="4">
    <source>
        <dbReference type="EMBL" id="EPD27889.1"/>
    </source>
</evidence>
<feature type="region of interest" description="Disordered" evidence="1">
    <location>
        <begin position="476"/>
        <end position="529"/>
    </location>
</feature>
<dbReference type="Proteomes" id="UP000014393">
    <property type="component" value="Unassembled WGS sequence"/>
</dbReference>
<evidence type="ECO:0000256" key="1">
    <source>
        <dbReference type="SAM" id="MobiDB-lite"/>
    </source>
</evidence>
<dbReference type="eggNOG" id="COG0631">
    <property type="taxonomic scope" value="Bacteria"/>
</dbReference>
<dbReference type="SMART" id="SM00331">
    <property type="entry name" value="PP2C_SIG"/>
    <property type="match status" value="1"/>
</dbReference>
<dbReference type="HOGENOM" id="CLU_025431_1_1_11"/>
<keyword evidence="2" id="KW-0472">Membrane</keyword>
<reference evidence="4 5" key="1">
    <citation type="submission" date="2013-05" db="EMBL/GenBank/DDBJ databases">
        <title>The Genome Sequence of Actinobaculum schaalii FB123-CNA2.</title>
        <authorList>
            <consortium name="The Broad Institute Genomics Platform"/>
            <person name="Earl A."/>
            <person name="Ward D."/>
            <person name="Feldgarden M."/>
            <person name="Gevers D."/>
            <person name="Saerens B."/>
            <person name="Vaneechoutte M."/>
            <person name="Walker B."/>
            <person name="Young S."/>
            <person name="Zeng Q."/>
            <person name="Gargeya S."/>
            <person name="Fitzgerald M."/>
            <person name="Haas B."/>
            <person name="Abouelleil A."/>
            <person name="Allen A.W."/>
            <person name="Alvarado L."/>
            <person name="Arachchi H.M."/>
            <person name="Berlin A.M."/>
            <person name="Chapman S.B."/>
            <person name="Gainer-Dewar J."/>
            <person name="Goldberg J."/>
            <person name="Griggs A."/>
            <person name="Gujja S."/>
            <person name="Hansen M."/>
            <person name="Howarth C."/>
            <person name="Imamovic A."/>
            <person name="Ireland A."/>
            <person name="Larimer J."/>
            <person name="McCowan C."/>
            <person name="Murphy C."/>
            <person name="Pearson M."/>
            <person name="Poon T.W."/>
            <person name="Priest M."/>
            <person name="Roberts A."/>
            <person name="Saif S."/>
            <person name="Shea T."/>
            <person name="Sisk P."/>
            <person name="Sykes S."/>
            <person name="Wortman J."/>
            <person name="Nusbaum C."/>
            <person name="Birren B."/>
        </authorList>
    </citation>
    <scope>NUCLEOTIDE SEQUENCE [LARGE SCALE GENOMIC DNA]</scope>
    <source>
        <strain evidence="4 5">FB123-CNA-2</strain>
    </source>
</reference>
<evidence type="ECO:0000256" key="2">
    <source>
        <dbReference type="SAM" id="Phobius"/>
    </source>
</evidence>
<feature type="compositionally biased region" description="Pro residues" evidence="1">
    <location>
        <begin position="499"/>
        <end position="515"/>
    </location>
</feature>
<keyword evidence="2" id="KW-1133">Transmembrane helix</keyword>
<name>S2WIZ5_9ACTO</name>
<sequence length="529" mass="53846">MSIQLRYAAFSDVGLVRSNNQDGGYASPHLLVVADGMGGAAAGDIASSVTVGHLVAVDDVHAADDLLPLLRRAVEAAHDDMLALVAENPKMAGMGTTCIAMLRASNKLAMVHIGDSRAYLLRDGKLGQVTHDHTLVQYLVDHGRLTPEEAEHHPQRNVIMRALGDTPGEVELDESVREARVGDRWLLCSDGLFGVVAHDTIEHAMSAIPDLHQLGEHLIDLALAAGAPDNVTVILADVIDDAALTSPLPSQPIVVGSAARDYRRPTRGGNSAAAKAATLTRNANAGAGCGTAGTGAAAAAAADGAAGTNGSAAPAGENCSGTDTNSGAGTASRIGRKNKAAKNSPASGATGGVDGASCVGRGSGAGRESSGAEGSPRARWGARLAVILTVLALAVAGLFGAYRWTQSRYYVANNNGTVTIYRGIPQRLGPLEFSHAAEATDLQVRDLTPVAQDRLATPITRASLREARAVVAALREQKAQNNEPTPAPAPATPGASATPAPPANSSPAPNAPAAPAPESAAPANPGENR</sequence>